<reference evidence="2 3" key="1">
    <citation type="journal article" date="2019" name="Int. J. Syst. Evol. Microbiol.">
        <title>The Global Catalogue of Microorganisms (GCM) 10K type strain sequencing project: providing services to taxonomists for standard genome sequencing and annotation.</title>
        <authorList>
            <consortium name="The Broad Institute Genomics Platform"/>
            <consortium name="The Broad Institute Genome Sequencing Center for Infectious Disease"/>
            <person name="Wu L."/>
            <person name="Ma J."/>
        </authorList>
    </citation>
    <scope>NUCLEOTIDE SEQUENCE [LARGE SCALE GENOMIC DNA]</scope>
    <source>
        <strain evidence="2 3">JCM 16227</strain>
    </source>
</reference>
<feature type="transmembrane region" description="Helical" evidence="1">
    <location>
        <begin position="31"/>
        <end position="50"/>
    </location>
</feature>
<keyword evidence="1" id="KW-0472">Membrane</keyword>
<dbReference type="EMBL" id="BAAARB010000003">
    <property type="protein sequence ID" value="GAA2371180.1"/>
    <property type="molecule type" value="Genomic_DNA"/>
</dbReference>
<keyword evidence="3" id="KW-1185">Reference proteome</keyword>
<feature type="transmembrane region" description="Helical" evidence="1">
    <location>
        <begin position="85"/>
        <end position="103"/>
    </location>
</feature>
<feature type="transmembrane region" description="Helical" evidence="1">
    <location>
        <begin position="162"/>
        <end position="181"/>
    </location>
</feature>
<gene>
    <name evidence="2" type="ORF">GCM10009855_08110</name>
</gene>
<proteinExistence type="predicted"/>
<feature type="transmembrane region" description="Helical" evidence="1">
    <location>
        <begin position="56"/>
        <end position="73"/>
    </location>
</feature>
<sequence>MTAPDRVAADRAAQQGSADVATVLGLRSRGAALVVACAWTAFAALGLASGDVRAPAAYVGGFVILGVGWVAGLRSPSDPMRPWHAVAVAASGVAASGLSVWAAEVSDRAAVLSLGGAVALTSLVLAVRGQIAIAWAGGLLGVLATAVAAQARDINFVTAAQIAVPGNIGILAAATFFAMIIRPRVRQISAMRRLRERGLRERGLGERGGADGEPLAVRGDRIRQLQDRVRPLLERIASGEPLTDREVAMCLLVEAGLRDRIRAPGLDVPELAEAAWQARARGVRVLLLDDRKAAPVLDSTVLHDVRQAAVGVLTGARAGAQVTVRLLPERRDRYATIAVAEDGSARRIDFPPEPAEGGRPAR</sequence>
<evidence type="ECO:0000256" key="1">
    <source>
        <dbReference type="SAM" id="Phobius"/>
    </source>
</evidence>
<evidence type="ECO:0008006" key="4">
    <source>
        <dbReference type="Google" id="ProtNLM"/>
    </source>
</evidence>
<feature type="transmembrane region" description="Helical" evidence="1">
    <location>
        <begin position="109"/>
        <end position="127"/>
    </location>
</feature>
<evidence type="ECO:0000313" key="3">
    <source>
        <dbReference type="Proteomes" id="UP001501170"/>
    </source>
</evidence>
<dbReference type="Proteomes" id="UP001501170">
    <property type="component" value="Unassembled WGS sequence"/>
</dbReference>
<name>A0ABN3H7D3_9ACTN</name>
<feature type="transmembrane region" description="Helical" evidence="1">
    <location>
        <begin position="132"/>
        <end position="150"/>
    </location>
</feature>
<protein>
    <recommendedName>
        <fullName evidence="4">FUSC family protein</fullName>
    </recommendedName>
</protein>
<comment type="caution">
    <text evidence="2">The sequence shown here is derived from an EMBL/GenBank/DDBJ whole genome shotgun (WGS) entry which is preliminary data.</text>
</comment>
<organism evidence="2 3">
    <name type="scientific">Gordonia cholesterolivorans</name>
    <dbReference type="NCBI Taxonomy" id="559625"/>
    <lineage>
        <taxon>Bacteria</taxon>
        <taxon>Bacillati</taxon>
        <taxon>Actinomycetota</taxon>
        <taxon>Actinomycetes</taxon>
        <taxon>Mycobacteriales</taxon>
        <taxon>Gordoniaceae</taxon>
        <taxon>Gordonia</taxon>
    </lineage>
</organism>
<evidence type="ECO:0000313" key="2">
    <source>
        <dbReference type="EMBL" id="GAA2371180.1"/>
    </source>
</evidence>
<keyword evidence="1" id="KW-1133">Transmembrane helix</keyword>
<dbReference type="RefSeq" id="WP_346075065.1">
    <property type="nucleotide sequence ID" value="NZ_BAAARB010000003.1"/>
</dbReference>
<accession>A0ABN3H7D3</accession>
<keyword evidence="1" id="KW-0812">Transmembrane</keyword>